<dbReference type="Proteomes" id="UP000770889">
    <property type="component" value="Unassembled WGS sequence"/>
</dbReference>
<name>A0A944MDF1_9GAMM</name>
<feature type="signal peptide" evidence="1">
    <location>
        <begin position="1"/>
        <end position="20"/>
    </location>
</feature>
<dbReference type="Gene3D" id="3.10.350.10">
    <property type="entry name" value="LysM domain"/>
    <property type="match status" value="1"/>
</dbReference>
<dbReference type="InterPro" id="IPR013783">
    <property type="entry name" value="Ig-like_fold"/>
</dbReference>
<sequence length="441" mass="48805">MIRFATTFLLLVLTTLPTQAWSEDWTYRIHEGENLTIVAERFLKSDFTPEQLQVYNNIIKDREIPIGTEIRVPIDWLKEVLAGVKVNYVLGSASLLRRGERETIPLVDNTLLNAGDKIVTPDGSLVSLQFADNSTLLIGEKSEVVFDALSSFHGMGMVDTRIRLQRGRVENRIKPIPKQEHRYEIHTPAAVTVVRGTDFRVSSGAEDDLTRSEVTEGAVTITAGGETVLVEQGEGTLIEKGGPPAPPRKLLQRPDLGAVTLQTALAGVTLEWSQLAGAAAYRYQLSDNRKRVVTGGSTAENRVQLPLLPAGDYRIAVRGIDELGLEGFNAYREFSLQPAESPPEPVAPAGVTAPTLLQPRFSRHGIHIQWSPVDNAWAYRLLLASDVEMRDVLFSRLAEDHGFILQPLPPGRYFIAVEALSADNDDRSLSNIYQIEIPAWR</sequence>
<dbReference type="Gene3D" id="2.60.120.1440">
    <property type="match status" value="1"/>
</dbReference>
<dbReference type="InterPro" id="IPR006860">
    <property type="entry name" value="FecR"/>
</dbReference>
<dbReference type="AlphaFoldDB" id="A0A944MDF1"/>
<protein>
    <submittedName>
        <fullName evidence="4">FecR domain-containing protein</fullName>
    </submittedName>
</protein>
<dbReference type="Gene3D" id="2.60.40.10">
    <property type="entry name" value="Immunoglobulins"/>
    <property type="match status" value="1"/>
</dbReference>
<keyword evidence="1" id="KW-0732">Signal</keyword>
<accession>A0A944MDF1</accession>
<reference evidence="4 5" key="1">
    <citation type="submission" date="2021-05" db="EMBL/GenBank/DDBJ databases">
        <title>Genetic and Functional Diversity in Clade A Lucinid endosymbionts from the Bahamas.</title>
        <authorList>
            <person name="Giani N.M."/>
            <person name="Engel A.S."/>
            <person name="Campbell B.J."/>
        </authorList>
    </citation>
    <scope>NUCLEOTIDE SEQUENCE [LARGE SCALE GENOMIC DNA]</scope>
    <source>
        <strain evidence="4">LUC16012Gg_MoonRockCtena</strain>
    </source>
</reference>
<dbReference type="Pfam" id="PF01476">
    <property type="entry name" value="LysM"/>
    <property type="match status" value="1"/>
</dbReference>
<evidence type="ECO:0000313" key="4">
    <source>
        <dbReference type="EMBL" id="MBT2989858.1"/>
    </source>
</evidence>
<feature type="chain" id="PRO_5037552706" evidence="1">
    <location>
        <begin position="21"/>
        <end position="441"/>
    </location>
</feature>
<organism evidence="4 5">
    <name type="scientific">Candidatus Thiodiazotropha taylori</name>
    <dbReference type="NCBI Taxonomy" id="2792791"/>
    <lineage>
        <taxon>Bacteria</taxon>
        <taxon>Pseudomonadati</taxon>
        <taxon>Pseudomonadota</taxon>
        <taxon>Gammaproteobacteria</taxon>
        <taxon>Chromatiales</taxon>
        <taxon>Sedimenticolaceae</taxon>
        <taxon>Candidatus Thiodiazotropha</taxon>
    </lineage>
</organism>
<dbReference type="InterPro" id="IPR036779">
    <property type="entry name" value="LysM_dom_sf"/>
</dbReference>
<proteinExistence type="predicted"/>
<dbReference type="PANTHER" id="PTHR38731">
    <property type="entry name" value="LIPL45-RELATED LIPOPROTEIN-RELATED"/>
    <property type="match status" value="1"/>
</dbReference>
<dbReference type="Pfam" id="PF04773">
    <property type="entry name" value="FecR"/>
    <property type="match status" value="1"/>
</dbReference>
<gene>
    <name evidence="4" type="ORF">KME65_12965</name>
</gene>
<dbReference type="PANTHER" id="PTHR38731:SF1">
    <property type="entry name" value="FECR PROTEIN DOMAIN-CONTAINING PROTEIN"/>
    <property type="match status" value="1"/>
</dbReference>
<evidence type="ECO:0000256" key="1">
    <source>
        <dbReference type="SAM" id="SignalP"/>
    </source>
</evidence>
<dbReference type="InterPro" id="IPR018392">
    <property type="entry name" value="LysM"/>
</dbReference>
<feature type="domain" description="FecR protein" evidence="3">
    <location>
        <begin position="116"/>
        <end position="219"/>
    </location>
</feature>
<feature type="domain" description="LysM" evidence="2">
    <location>
        <begin position="27"/>
        <end position="73"/>
    </location>
</feature>
<evidence type="ECO:0000259" key="3">
    <source>
        <dbReference type="Pfam" id="PF04773"/>
    </source>
</evidence>
<dbReference type="EMBL" id="JAHHGM010000011">
    <property type="protein sequence ID" value="MBT2989858.1"/>
    <property type="molecule type" value="Genomic_DNA"/>
</dbReference>
<evidence type="ECO:0000259" key="2">
    <source>
        <dbReference type="Pfam" id="PF01476"/>
    </source>
</evidence>
<comment type="caution">
    <text evidence="4">The sequence shown here is derived from an EMBL/GenBank/DDBJ whole genome shotgun (WGS) entry which is preliminary data.</text>
</comment>
<evidence type="ECO:0000313" key="5">
    <source>
        <dbReference type="Proteomes" id="UP000770889"/>
    </source>
</evidence>